<dbReference type="OrthoDB" id="3270380at2759"/>
<sequence length="159" mass="17468">VLRATGCVLSGSAALNVLDHQRPGSWVPSDLDVYAPYGKATRFASYLIAHEGYTLEDTFSSSSYGDSTGFSCVLHLYRGASSIDIIQSMTLSSLHPLPYFWATHVMNFLSADSFCVAYPTTTLCGRGILNPVALLDGRYPHQRTLQVLAKYGNRGYDFR</sequence>
<protein>
    <submittedName>
        <fullName evidence="1">Uncharacterized protein</fullName>
    </submittedName>
</protein>
<keyword evidence="2" id="KW-1185">Reference proteome</keyword>
<dbReference type="AlphaFoldDB" id="A0A1Y2I9K6"/>
<proteinExistence type="predicted"/>
<dbReference type="EMBL" id="KZ084146">
    <property type="protein sequence ID" value="OSC97819.1"/>
    <property type="molecule type" value="Genomic_DNA"/>
</dbReference>
<evidence type="ECO:0000313" key="1">
    <source>
        <dbReference type="EMBL" id="OSC97819.1"/>
    </source>
</evidence>
<name>A0A1Y2I9K6_TRAC3</name>
<accession>A0A1Y2I9K6</accession>
<organism evidence="1 2">
    <name type="scientific">Trametes coccinea (strain BRFM310)</name>
    <name type="common">Pycnoporus coccineus</name>
    <dbReference type="NCBI Taxonomy" id="1353009"/>
    <lineage>
        <taxon>Eukaryota</taxon>
        <taxon>Fungi</taxon>
        <taxon>Dikarya</taxon>
        <taxon>Basidiomycota</taxon>
        <taxon>Agaricomycotina</taxon>
        <taxon>Agaricomycetes</taxon>
        <taxon>Polyporales</taxon>
        <taxon>Polyporaceae</taxon>
        <taxon>Trametes</taxon>
    </lineage>
</organism>
<evidence type="ECO:0000313" key="2">
    <source>
        <dbReference type="Proteomes" id="UP000193067"/>
    </source>
</evidence>
<feature type="non-terminal residue" evidence="1">
    <location>
        <position position="159"/>
    </location>
</feature>
<gene>
    <name evidence="1" type="ORF">PYCCODRAFT_1343567</name>
</gene>
<dbReference type="Proteomes" id="UP000193067">
    <property type="component" value="Unassembled WGS sequence"/>
</dbReference>
<reference evidence="1 2" key="1">
    <citation type="journal article" date="2015" name="Biotechnol. Biofuels">
        <title>Enhanced degradation of softwood versus hardwood by the white-rot fungus Pycnoporus coccineus.</title>
        <authorList>
            <person name="Couturier M."/>
            <person name="Navarro D."/>
            <person name="Chevret D."/>
            <person name="Henrissat B."/>
            <person name="Piumi F."/>
            <person name="Ruiz-Duenas F.J."/>
            <person name="Martinez A.T."/>
            <person name="Grigoriev I.V."/>
            <person name="Riley R."/>
            <person name="Lipzen A."/>
            <person name="Berrin J.G."/>
            <person name="Master E.R."/>
            <person name="Rosso M.N."/>
        </authorList>
    </citation>
    <scope>NUCLEOTIDE SEQUENCE [LARGE SCALE GENOMIC DNA]</scope>
    <source>
        <strain evidence="1 2">BRFM310</strain>
    </source>
</reference>
<feature type="non-terminal residue" evidence="1">
    <location>
        <position position="1"/>
    </location>
</feature>